<dbReference type="CDD" id="cd22157">
    <property type="entry name" value="F-box_AtFBW1-like"/>
    <property type="match status" value="1"/>
</dbReference>
<dbReference type="OrthoDB" id="1296716at2759"/>
<keyword evidence="3" id="KW-1185">Reference proteome</keyword>
<accession>A0A2G2VLT6</accession>
<organism evidence="2 3">
    <name type="scientific">Capsicum baccatum</name>
    <name type="common">Peruvian pepper</name>
    <dbReference type="NCBI Taxonomy" id="33114"/>
    <lineage>
        <taxon>Eukaryota</taxon>
        <taxon>Viridiplantae</taxon>
        <taxon>Streptophyta</taxon>
        <taxon>Embryophyta</taxon>
        <taxon>Tracheophyta</taxon>
        <taxon>Spermatophyta</taxon>
        <taxon>Magnoliopsida</taxon>
        <taxon>eudicotyledons</taxon>
        <taxon>Gunneridae</taxon>
        <taxon>Pentapetalae</taxon>
        <taxon>asterids</taxon>
        <taxon>lamiids</taxon>
        <taxon>Solanales</taxon>
        <taxon>Solanaceae</taxon>
        <taxon>Solanoideae</taxon>
        <taxon>Capsiceae</taxon>
        <taxon>Capsicum</taxon>
    </lineage>
</organism>
<dbReference type="SUPFAM" id="SSF81383">
    <property type="entry name" value="F-box domain"/>
    <property type="match status" value="1"/>
</dbReference>
<dbReference type="InterPro" id="IPR050796">
    <property type="entry name" value="SCF_F-box_component"/>
</dbReference>
<evidence type="ECO:0000313" key="3">
    <source>
        <dbReference type="Proteomes" id="UP000224567"/>
    </source>
</evidence>
<comment type="caution">
    <text evidence="2">The sequence shown here is derived from an EMBL/GenBank/DDBJ whole genome shotgun (WGS) entry which is preliminary data.</text>
</comment>
<protein>
    <submittedName>
        <fullName evidence="2">F-box/kelch-repeat protein</fullName>
    </submittedName>
</protein>
<evidence type="ECO:0000259" key="1">
    <source>
        <dbReference type="SMART" id="SM00256"/>
    </source>
</evidence>
<sequence>MAPAEKPRKFTGIDFKRWKKKMFFYLTTLCLQRFTSDDAPELKASNVLASAHTSMLESKFDMKDLGVTDVILGIRIHRTLQGSALSQSYYIEKVLDKFKYIEFGIVKTPLDMSFSLQKNEESKFIALDKASEEEEWLQNFLEDIPYCSKLVAPVCIHCDSQKERGRAGSIMYNGKSRHIRRRHNTSRELLSCRIITVYCVNSKDNILDPLTKGLSRKGVERTSKGVCLRPTTSQHGGGIMYMLDLKLRQRHAEANIMQTIEADWIHQVIQTILLKFLTFILTPFTCIATPTNDLIVPDEITTEIVLRLPPKSLSKFTCVSNPWNQLISSPDFVKSHLKLKKECNHYRVLYPGMNANFKIMWKIISFDLANETWGILDLPIDGEANSNFRLGVIGSDLSFLYTCHLGATTSDVWILKYCRFWKKLFTIKYPQLASLYIFPSQGYTFSIHFRQSNNGDILISATPLMMIFDGSTRKLEHTTEVEECNPVEIYVERLVNPLMISDQGRH</sequence>
<dbReference type="PANTHER" id="PTHR31672:SF13">
    <property type="entry name" value="F-BOX PROTEIN CPR30-LIKE"/>
    <property type="match status" value="1"/>
</dbReference>
<dbReference type="InterPro" id="IPR036047">
    <property type="entry name" value="F-box-like_dom_sf"/>
</dbReference>
<dbReference type="SMART" id="SM00256">
    <property type="entry name" value="FBOX"/>
    <property type="match status" value="1"/>
</dbReference>
<feature type="domain" description="F-box" evidence="1">
    <location>
        <begin position="296"/>
        <end position="336"/>
    </location>
</feature>
<evidence type="ECO:0000313" key="2">
    <source>
        <dbReference type="EMBL" id="PHT33936.1"/>
    </source>
</evidence>
<gene>
    <name evidence="2" type="ORF">CQW23_25736</name>
</gene>
<dbReference type="Gene3D" id="1.20.1280.50">
    <property type="match status" value="1"/>
</dbReference>
<proteinExistence type="predicted"/>
<dbReference type="Pfam" id="PF00646">
    <property type="entry name" value="F-box"/>
    <property type="match status" value="1"/>
</dbReference>
<dbReference type="EMBL" id="MLFT02000011">
    <property type="protein sequence ID" value="PHT33936.1"/>
    <property type="molecule type" value="Genomic_DNA"/>
</dbReference>
<dbReference type="AlphaFoldDB" id="A0A2G2VLT6"/>
<dbReference type="PANTHER" id="PTHR31672">
    <property type="entry name" value="BNACNNG10540D PROTEIN"/>
    <property type="match status" value="1"/>
</dbReference>
<dbReference type="Proteomes" id="UP000224567">
    <property type="component" value="Unassembled WGS sequence"/>
</dbReference>
<dbReference type="CDD" id="cd09272">
    <property type="entry name" value="RNase_HI_RT_Ty1"/>
    <property type="match status" value="1"/>
</dbReference>
<reference evidence="2 3" key="1">
    <citation type="journal article" date="2017" name="Genome Biol.">
        <title>New reference genome sequences of hot pepper reveal the massive evolution of plant disease-resistance genes by retroduplication.</title>
        <authorList>
            <person name="Kim S."/>
            <person name="Park J."/>
            <person name="Yeom S.I."/>
            <person name="Kim Y.M."/>
            <person name="Seo E."/>
            <person name="Kim K.T."/>
            <person name="Kim M.S."/>
            <person name="Lee J.M."/>
            <person name="Cheong K."/>
            <person name="Shin H.S."/>
            <person name="Kim S.B."/>
            <person name="Han K."/>
            <person name="Lee J."/>
            <person name="Park M."/>
            <person name="Lee H.A."/>
            <person name="Lee H.Y."/>
            <person name="Lee Y."/>
            <person name="Oh S."/>
            <person name="Lee J.H."/>
            <person name="Choi E."/>
            <person name="Choi E."/>
            <person name="Lee S.E."/>
            <person name="Jeon J."/>
            <person name="Kim H."/>
            <person name="Choi G."/>
            <person name="Song H."/>
            <person name="Lee J."/>
            <person name="Lee S.C."/>
            <person name="Kwon J.K."/>
            <person name="Lee H.Y."/>
            <person name="Koo N."/>
            <person name="Hong Y."/>
            <person name="Kim R.W."/>
            <person name="Kang W.H."/>
            <person name="Huh J.H."/>
            <person name="Kang B.C."/>
            <person name="Yang T.J."/>
            <person name="Lee Y.H."/>
            <person name="Bennetzen J.L."/>
            <person name="Choi D."/>
        </authorList>
    </citation>
    <scope>NUCLEOTIDE SEQUENCE [LARGE SCALE GENOMIC DNA]</scope>
    <source>
        <strain evidence="3">cv. PBC81</strain>
    </source>
</reference>
<dbReference type="InterPro" id="IPR001810">
    <property type="entry name" value="F-box_dom"/>
</dbReference>
<name>A0A2G2VLT6_CAPBA</name>
<reference evidence="3" key="2">
    <citation type="journal article" date="2017" name="J. Anim. Genet.">
        <title>Multiple reference genome sequences of hot pepper reveal the massive evolution of plant disease resistance genes by retroduplication.</title>
        <authorList>
            <person name="Kim S."/>
            <person name="Park J."/>
            <person name="Yeom S.-I."/>
            <person name="Kim Y.-M."/>
            <person name="Seo E."/>
            <person name="Kim K.-T."/>
            <person name="Kim M.-S."/>
            <person name="Lee J.M."/>
            <person name="Cheong K."/>
            <person name="Shin H.-S."/>
            <person name="Kim S.-B."/>
            <person name="Han K."/>
            <person name="Lee J."/>
            <person name="Park M."/>
            <person name="Lee H.-A."/>
            <person name="Lee H.-Y."/>
            <person name="Lee Y."/>
            <person name="Oh S."/>
            <person name="Lee J.H."/>
            <person name="Choi E."/>
            <person name="Choi E."/>
            <person name="Lee S.E."/>
            <person name="Jeon J."/>
            <person name="Kim H."/>
            <person name="Choi G."/>
            <person name="Song H."/>
            <person name="Lee J."/>
            <person name="Lee S.-C."/>
            <person name="Kwon J.-K."/>
            <person name="Lee H.-Y."/>
            <person name="Koo N."/>
            <person name="Hong Y."/>
            <person name="Kim R.W."/>
            <person name="Kang W.-H."/>
            <person name="Huh J.H."/>
            <person name="Kang B.-C."/>
            <person name="Yang T.-J."/>
            <person name="Lee Y.-H."/>
            <person name="Bennetzen J.L."/>
            <person name="Choi D."/>
        </authorList>
    </citation>
    <scope>NUCLEOTIDE SEQUENCE [LARGE SCALE GENOMIC DNA]</scope>
    <source>
        <strain evidence="3">cv. PBC81</strain>
    </source>
</reference>